<dbReference type="GO" id="GO:0005543">
    <property type="term" value="F:phospholipid binding"/>
    <property type="evidence" value="ECO:0007669"/>
    <property type="project" value="TreeGrafter"/>
</dbReference>
<evidence type="ECO:0000256" key="5">
    <source>
        <dbReference type="ARBA" id="ARBA00022927"/>
    </source>
</evidence>
<dbReference type="FunCoup" id="A0A6J1WWN2">
    <property type="interactions" value="407"/>
</dbReference>
<dbReference type="KEGG" id="gmw:113519774"/>
<proteinExistence type="inferred from homology"/>
<evidence type="ECO:0000256" key="11">
    <source>
        <dbReference type="ARBA" id="ARBA00029983"/>
    </source>
</evidence>
<feature type="coiled-coil region" evidence="13">
    <location>
        <begin position="283"/>
        <end position="323"/>
    </location>
</feature>
<feature type="coiled-coil region" evidence="13">
    <location>
        <begin position="132"/>
        <end position="166"/>
    </location>
</feature>
<keyword evidence="14" id="KW-1185">Reference proteome</keyword>
<dbReference type="PANTHER" id="PTHR12960">
    <property type="entry name" value="GLE-1-RELATED"/>
    <property type="match status" value="1"/>
</dbReference>
<organism evidence="14 15">
    <name type="scientific">Galleria mellonella</name>
    <name type="common">Greater wax moth</name>
    <dbReference type="NCBI Taxonomy" id="7137"/>
    <lineage>
        <taxon>Eukaryota</taxon>
        <taxon>Metazoa</taxon>
        <taxon>Ecdysozoa</taxon>
        <taxon>Arthropoda</taxon>
        <taxon>Hexapoda</taxon>
        <taxon>Insecta</taxon>
        <taxon>Pterygota</taxon>
        <taxon>Neoptera</taxon>
        <taxon>Endopterygota</taxon>
        <taxon>Lepidoptera</taxon>
        <taxon>Glossata</taxon>
        <taxon>Ditrysia</taxon>
        <taxon>Pyraloidea</taxon>
        <taxon>Pyralidae</taxon>
        <taxon>Galleriinae</taxon>
        <taxon>Galleria</taxon>
    </lineage>
</organism>
<keyword evidence="3" id="KW-0813">Transport</keyword>
<dbReference type="GO" id="GO:0016973">
    <property type="term" value="P:poly(A)+ mRNA export from nucleus"/>
    <property type="evidence" value="ECO:0007669"/>
    <property type="project" value="InterPro"/>
</dbReference>
<keyword evidence="6" id="KW-0811">Translocation</keyword>
<evidence type="ECO:0000313" key="15">
    <source>
        <dbReference type="RefSeq" id="XP_026760773.2"/>
    </source>
</evidence>
<evidence type="ECO:0000256" key="13">
    <source>
        <dbReference type="SAM" id="Coils"/>
    </source>
</evidence>
<protein>
    <recommendedName>
        <fullName evidence="10">mRNA export factor GLE1</fullName>
    </recommendedName>
    <alternativeName>
        <fullName evidence="12">GLE1 RNA export mediator</fullName>
    </alternativeName>
    <alternativeName>
        <fullName evidence="11">Nucleoporin GLE1</fullName>
    </alternativeName>
</protein>
<evidence type="ECO:0000256" key="1">
    <source>
        <dbReference type="ARBA" id="ARBA00004567"/>
    </source>
</evidence>
<dbReference type="GO" id="GO:0005737">
    <property type="term" value="C:cytoplasm"/>
    <property type="evidence" value="ECO:0007669"/>
    <property type="project" value="UniProtKB-SubCell"/>
</dbReference>
<dbReference type="InParanoid" id="A0A6J1WWN2"/>
<comment type="function">
    <text evidence="9">Required for the export of mRNAs containing poly(A) tails from the nucleus into the cytoplasm. May be involved in the terminal step of the mRNA transport through the nuclear pore complex (NPC).</text>
</comment>
<keyword evidence="4" id="KW-0509">mRNA transport</keyword>
<dbReference type="InterPro" id="IPR038506">
    <property type="entry name" value="GLE1-like_sf"/>
</dbReference>
<evidence type="ECO:0000256" key="9">
    <source>
        <dbReference type="ARBA" id="ARBA00024680"/>
    </source>
</evidence>
<reference evidence="15" key="1">
    <citation type="submission" date="2025-08" db="UniProtKB">
        <authorList>
            <consortium name="RefSeq"/>
        </authorList>
    </citation>
    <scope>IDENTIFICATION</scope>
    <source>
        <tissue evidence="15">Whole larvae</tissue>
    </source>
</reference>
<dbReference type="GO" id="GO:0000822">
    <property type="term" value="F:inositol hexakisphosphate binding"/>
    <property type="evidence" value="ECO:0007669"/>
    <property type="project" value="TreeGrafter"/>
</dbReference>
<evidence type="ECO:0000256" key="6">
    <source>
        <dbReference type="ARBA" id="ARBA00023010"/>
    </source>
</evidence>
<dbReference type="InterPro" id="IPR012476">
    <property type="entry name" value="GLE1"/>
</dbReference>
<name>A0A6J1WWN2_GALME</name>
<comment type="similarity">
    <text evidence="2">Belongs to the GLE1 family.</text>
</comment>
<comment type="subcellular location">
    <subcellularLocation>
        <location evidence="1">Nucleus</location>
        <location evidence="1">Nuclear pore complex</location>
    </subcellularLocation>
</comment>
<keyword evidence="13" id="KW-0175">Coiled coil</keyword>
<keyword evidence="8" id="KW-0539">Nucleus</keyword>
<keyword evidence="7" id="KW-0906">Nuclear pore complex</keyword>
<evidence type="ECO:0000256" key="8">
    <source>
        <dbReference type="ARBA" id="ARBA00023242"/>
    </source>
</evidence>
<evidence type="ECO:0000256" key="3">
    <source>
        <dbReference type="ARBA" id="ARBA00022448"/>
    </source>
</evidence>
<dbReference type="Gene3D" id="1.25.40.510">
    <property type="entry name" value="GLE1-like"/>
    <property type="match status" value="1"/>
</dbReference>
<evidence type="ECO:0000256" key="2">
    <source>
        <dbReference type="ARBA" id="ARBA00011056"/>
    </source>
</evidence>
<dbReference type="GO" id="GO:0015031">
    <property type="term" value="P:protein transport"/>
    <property type="evidence" value="ECO:0007669"/>
    <property type="project" value="UniProtKB-KW"/>
</dbReference>
<dbReference type="AlphaFoldDB" id="A0A6J1WWN2"/>
<dbReference type="GO" id="GO:0044614">
    <property type="term" value="C:nuclear pore cytoplasmic filaments"/>
    <property type="evidence" value="ECO:0007669"/>
    <property type="project" value="TreeGrafter"/>
</dbReference>
<dbReference type="RefSeq" id="XP_026760773.2">
    <property type="nucleotide sequence ID" value="XM_026904972.3"/>
</dbReference>
<evidence type="ECO:0000256" key="10">
    <source>
        <dbReference type="ARBA" id="ARBA00026227"/>
    </source>
</evidence>
<sequence length="652" mass="75072">MDMEDYNIDTNSKNSSYKKTDLSISDQLADFKKLRISALTKAAEISPLIKEVTIGPNSPIKKQEVHVERPVINTVKKGENLIEDKIREDLRYTLIMKEYETKMQKTTEDSFRELIEKMIAKRAEVMGKYWKAQSEECERRALERRNRKLQMLKQQQENDNVSLLERAKLDEQNTQLVNKQTIENMNRILEEQNKATARFAAITDSHTKICICYSEISNLIQTEPLGKTVCDKYVSLIDTVLGNITILLELCKTGAITEKEVKQAEILSLNIDNVKTKIIEDLHEIKQQELVKKQKELEEEARKKKELEEKMTQEAKIKEAEAEITVIQDPSLQHTKKVKPTFYSCKNYSHYEELKTFLDEYEAQYKELLENVNLKKFRFDCQKAVNTPVNALSSVSGLHIKDKYEKLSKLLKGDRVQVLDTYVTATQHPQGLFYCTALLAKKIVQQGDRLVSSNPEAAFPLAAIAVALSSQFPIFGKLLEANFHKQCPYLVPMYLPQKEGQTDKEFYLSRGYTYNEDGVVEKQDKFLKRISGIFQLQCAIWIAKTPRFLNTPNPYSLKYGWCWLASFVNLKPEADISATLLNDFFTICGHEFFKHYGKQFTKVIKLVNTDYLTILQSIDEGGPKTRLEVFLQSVLKSGHIPPPNGVLQPNTW</sequence>
<evidence type="ECO:0000256" key="7">
    <source>
        <dbReference type="ARBA" id="ARBA00023132"/>
    </source>
</evidence>
<evidence type="ECO:0000256" key="12">
    <source>
        <dbReference type="ARBA" id="ARBA00030897"/>
    </source>
</evidence>
<dbReference type="PANTHER" id="PTHR12960:SF0">
    <property type="entry name" value="MRNA EXPORT FACTOR GLE1"/>
    <property type="match status" value="1"/>
</dbReference>
<keyword evidence="5" id="KW-0653">Protein transport</keyword>
<evidence type="ECO:0000256" key="4">
    <source>
        <dbReference type="ARBA" id="ARBA00022816"/>
    </source>
</evidence>
<dbReference type="GeneID" id="113519774"/>
<dbReference type="Pfam" id="PF07817">
    <property type="entry name" value="GLE1"/>
    <property type="match status" value="1"/>
</dbReference>
<dbReference type="GO" id="GO:0031369">
    <property type="term" value="F:translation initiation factor binding"/>
    <property type="evidence" value="ECO:0007669"/>
    <property type="project" value="TreeGrafter"/>
</dbReference>
<feature type="coiled-coil region" evidence="13">
    <location>
        <begin position="351"/>
        <end position="378"/>
    </location>
</feature>
<dbReference type="Proteomes" id="UP001652740">
    <property type="component" value="Unplaced"/>
</dbReference>
<evidence type="ECO:0000313" key="14">
    <source>
        <dbReference type="Proteomes" id="UP001652740"/>
    </source>
</evidence>
<accession>A0A6J1WWN2</accession>
<gene>
    <name evidence="15" type="primary">LOC113519774</name>
</gene>